<dbReference type="GO" id="GO:0008324">
    <property type="term" value="F:monoatomic cation transmembrane transporter activity"/>
    <property type="evidence" value="ECO:0007669"/>
    <property type="project" value="InterPro"/>
</dbReference>
<dbReference type="InterPro" id="IPR036721">
    <property type="entry name" value="RCK_C_sf"/>
</dbReference>
<dbReference type="Pfam" id="PF00999">
    <property type="entry name" value="Na_H_Exchanger"/>
    <property type="match status" value="1"/>
</dbReference>
<dbReference type="PROSITE" id="PS51202">
    <property type="entry name" value="RCK_C"/>
    <property type="match status" value="1"/>
</dbReference>
<feature type="transmembrane region" description="Helical" evidence="7">
    <location>
        <begin position="6"/>
        <end position="23"/>
    </location>
</feature>
<evidence type="ECO:0000313" key="10">
    <source>
        <dbReference type="EMBL" id="KUG16098.1"/>
    </source>
</evidence>
<name>A0A0W8F694_9ZZZZ</name>
<evidence type="ECO:0000256" key="5">
    <source>
        <dbReference type="ARBA" id="ARBA00022989"/>
    </source>
</evidence>
<dbReference type="AlphaFoldDB" id="A0A0W8F694"/>
<dbReference type="PANTHER" id="PTHR42751:SF3">
    <property type="entry name" value="SODIUM_GLUTAMATE SYMPORTER"/>
    <property type="match status" value="1"/>
</dbReference>
<evidence type="ECO:0000256" key="3">
    <source>
        <dbReference type="ARBA" id="ARBA00022448"/>
    </source>
</evidence>
<dbReference type="InterPro" id="IPR036291">
    <property type="entry name" value="NAD(P)-bd_dom_sf"/>
</dbReference>
<dbReference type="SUPFAM" id="SSF51735">
    <property type="entry name" value="NAD(P)-binding Rossmann-fold domains"/>
    <property type="match status" value="1"/>
</dbReference>
<evidence type="ECO:0000256" key="4">
    <source>
        <dbReference type="ARBA" id="ARBA00022692"/>
    </source>
</evidence>
<dbReference type="Gene3D" id="3.40.50.720">
    <property type="entry name" value="NAD(P)-binding Rossmann-like Domain"/>
    <property type="match status" value="1"/>
</dbReference>
<dbReference type="GO" id="GO:0015297">
    <property type="term" value="F:antiporter activity"/>
    <property type="evidence" value="ECO:0007669"/>
    <property type="project" value="InterPro"/>
</dbReference>
<comment type="similarity">
    <text evidence="2">Belongs to the monovalent cation:proton antiporter 2 (CPA2) transporter (TC 2.A.37) family.</text>
</comment>
<dbReference type="GO" id="GO:1902600">
    <property type="term" value="P:proton transmembrane transport"/>
    <property type="evidence" value="ECO:0007669"/>
    <property type="project" value="InterPro"/>
</dbReference>
<accession>A0A0W8F694</accession>
<dbReference type="Gene3D" id="3.30.70.1450">
    <property type="entry name" value="Regulator of K+ conductance, C-terminal domain"/>
    <property type="match status" value="1"/>
</dbReference>
<dbReference type="GO" id="GO:0006813">
    <property type="term" value="P:potassium ion transport"/>
    <property type="evidence" value="ECO:0007669"/>
    <property type="project" value="InterPro"/>
</dbReference>
<keyword evidence="6 7" id="KW-0472">Membrane</keyword>
<dbReference type="EMBL" id="LNQE01001514">
    <property type="protein sequence ID" value="KUG16098.1"/>
    <property type="molecule type" value="Genomic_DNA"/>
</dbReference>
<proteinExistence type="inferred from homology"/>
<dbReference type="PANTHER" id="PTHR42751">
    <property type="entry name" value="SODIUM/HYDROGEN EXCHANGER FAMILY/TRKA DOMAIN PROTEIN"/>
    <property type="match status" value="1"/>
</dbReference>
<feature type="transmembrane region" description="Helical" evidence="7">
    <location>
        <begin position="323"/>
        <end position="346"/>
    </location>
</feature>
<feature type="transmembrane region" description="Helical" evidence="7">
    <location>
        <begin position="296"/>
        <end position="317"/>
    </location>
</feature>
<evidence type="ECO:0000259" key="9">
    <source>
        <dbReference type="PROSITE" id="PS51202"/>
    </source>
</evidence>
<sequence length="664" mass="72115">MEMLLLGDIAVIFVLSVLVLFIFHKVRAPAIVGFIFTGALAGPQGLGLIQAIEQVDVLAEIGVILLLFTIGLEISLKDLMQMKKYVLVGGTLQVALAILAVYALLIYFGQPVGTAILIGFLVSVSSTAIVLRIIQKKSEMYTPQGRTILGILIFQDIAIVPLMLAVPLLPGAVGEVPESPLIILAKGLALVALVIISAKWLVPLALYHIARTDDRELFLLSLVAICFAVAWATSLAGLSLGLGAFLAGLTISESQYSHQAFGNVLPLRDAFTSFFFVSVGMLLDVNFLLANPLYIILLASGVMLLKSLIAGATVAIMGLPLRIAVLVGLALSQIGEFSFVLSKVGLEYGLISQELYRIFLDVAVLTMVATSSIIAVSTKLADATSRLPRFQRLNRSLPANMPDIKTMKDHLIIIGYGVNGRNVALSAKSEAIPYVIVDIDPETVKSGLRNGEPIRYGDATQEHVLLSTGVKSARVIVIAISDRTETRRMTELARRLNPDIYIIDRTRYINEMSALYNLGANEVIPEEYETSVEIFCRVLEKYEVPRERIDSFINHIRADGYEMFRSISKEPYCTTDLNMIQNEFITIKVPAGSPAAGRSLKEIGLREIGISLLAVNRESQVINHPDESFVLQPDDLAIILGSEAQLASVGYLFGRADGSQNTAS</sequence>
<dbReference type="SUPFAM" id="SSF116726">
    <property type="entry name" value="TrkA C-terminal domain-like"/>
    <property type="match status" value="1"/>
</dbReference>
<feature type="transmembrane region" description="Helical" evidence="7">
    <location>
        <begin position="85"/>
        <end position="108"/>
    </location>
</feature>
<protein>
    <submittedName>
        <fullName evidence="10">Glutathione-regulated potassium-efflux system protein kefc</fullName>
    </submittedName>
</protein>
<feature type="domain" description="RCK N-terminal" evidence="8">
    <location>
        <begin position="408"/>
        <end position="525"/>
    </location>
</feature>
<evidence type="ECO:0000256" key="1">
    <source>
        <dbReference type="ARBA" id="ARBA00004141"/>
    </source>
</evidence>
<dbReference type="InterPro" id="IPR006153">
    <property type="entry name" value="Cation/H_exchanger_TM"/>
</dbReference>
<evidence type="ECO:0000256" key="2">
    <source>
        <dbReference type="ARBA" id="ARBA00005551"/>
    </source>
</evidence>
<evidence type="ECO:0000259" key="8">
    <source>
        <dbReference type="PROSITE" id="PS51201"/>
    </source>
</evidence>
<dbReference type="Gene3D" id="1.20.1530.20">
    <property type="match status" value="1"/>
</dbReference>
<dbReference type="InterPro" id="IPR006037">
    <property type="entry name" value="RCK_C"/>
</dbReference>
<comment type="subcellular location">
    <subcellularLocation>
        <location evidence="1">Membrane</location>
        <topology evidence="1">Multi-pass membrane protein</topology>
    </subcellularLocation>
</comment>
<organism evidence="10">
    <name type="scientific">hydrocarbon metagenome</name>
    <dbReference type="NCBI Taxonomy" id="938273"/>
    <lineage>
        <taxon>unclassified sequences</taxon>
        <taxon>metagenomes</taxon>
        <taxon>ecological metagenomes</taxon>
    </lineage>
</organism>
<dbReference type="Pfam" id="PF02080">
    <property type="entry name" value="TrkA_C"/>
    <property type="match status" value="1"/>
</dbReference>
<feature type="transmembrane region" description="Helical" evidence="7">
    <location>
        <begin position="218"/>
        <end position="251"/>
    </location>
</feature>
<gene>
    <name evidence="10" type="ORF">ASZ90_014207</name>
</gene>
<comment type="caution">
    <text evidence="10">The sequence shown here is derived from an EMBL/GenBank/DDBJ whole genome shotgun (WGS) entry which is preliminary data.</text>
</comment>
<keyword evidence="4 7" id="KW-0812">Transmembrane</keyword>
<dbReference type="GO" id="GO:0016020">
    <property type="term" value="C:membrane"/>
    <property type="evidence" value="ECO:0007669"/>
    <property type="project" value="UniProtKB-SubCell"/>
</dbReference>
<feature type="transmembrane region" description="Helical" evidence="7">
    <location>
        <begin position="114"/>
        <end position="134"/>
    </location>
</feature>
<feature type="transmembrane region" description="Helical" evidence="7">
    <location>
        <begin position="181"/>
        <end position="206"/>
    </location>
</feature>
<feature type="transmembrane region" description="Helical" evidence="7">
    <location>
        <begin position="30"/>
        <end position="52"/>
    </location>
</feature>
<reference evidence="10" key="1">
    <citation type="journal article" date="2015" name="Proc. Natl. Acad. Sci. U.S.A.">
        <title>Networks of energetic and metabolic interactions define dynamics in microbial communities.</title>
        <authorList>
            <person name="Embree M."/>
            <person name="Liu J.K."/>
            <person name="Al-Bassam M.M."/>
            <person name="Zengler K."/>
        </authorList>
    </citation>
    <scope>NUCLEOTIDE SEQUENCE</scope>
</reference>
<feature type="domain" description="RCK C-terminal" evidence="9">
    <location>
        <begin position="572"/>
        <end position="655"/>
    </location>
</feature>
<keyword evidence="3" id="KW-0813">Transport</keyword>
<dbReference type="InterPro" id="IPR038770">
    <property type="entry name" value="Na+/solute_symporter_sf"/>
</dbReference>
<feature type="transmembrane region" description="Helical" evidence="7">
    <location>
        <begin position="271"/>
        <end position="289"/>
    </location>
</feature>
<dbReference type="InterPro" id="IPR003148">
    <property type="entry name" value="RCK_N"/>
</dbReference>
<evidence type="ECO:0000256" key="6">
    <source>
        <dbReference type="ARBA" id="ARBA00023136"/>
    </source>
</evidence>
<evidence type="ECO:0000256" key="7">
    <source>
        <dbReference type="SAM" id="Phobius"/>
    </source>
</evidence>
<keyword evidence="5 7" id="KW-1133">Transmembrane helix</keyword>
<dbReference type="Pfam" id="PF02254">
    <property type="entry name" value="TrkA_N"/>
    <property type="match status" value="1"/>
</dbReference>
<feature type="transmembrane region" description="Helical" evidence="7">
    <location>
        <begin position="146"/>
        <end position="169"/>
    </location>
</feature>
<feature type="transmembrane region" description="Helical" evidence="7">
    <location>
        <begin position="58"/>
        <end position="76"/>
    </location>
</feature>
<feature type="transmembrane region" description="Helical" evidence="7">
    <location>
        <begin position="358"/>
        <end position="376"/>
    </location>
</feature>
<dbReference type="PROSITE" id="PS51201">
    <property type="entry name" value="RCK_N"/>
    <property type="match status" value="1"/>
</dbReference>